<organism evidence="20 21">
    <name type="scientific">Rhizoctonia solani</name>
    <dbReference type="NCBI Taxonomy" id="456999"/>
    <lineage>
        <taxon>Eukaryota</taxon>
        <taxon>Fungi</taxon>
        <taxon>Dikarya</taxon>
        <taxon>Basidiomycota</taxon>
        <taxon>Agaricomycotina</taxon>
        <taxon>Agaricomycetes</taxon>
        <taxon>Cantharellales</taxon>
        <taxon>Ceratobasidiaceae</taxon>
        <taxon>Rhizoctonia</taxon>
    </lineage>
</organism>
<evidence type="ECO:0000256" key="1">
    <source>
        <dbReference type="ARBA" id="ARBA00004123"/>
    </source>
</evidence>
<protein>
    <recommendedName>
        <fullName evidence="18">GDP-mannose transporter</fullName>
        <shortName evidence="18">GMT</shortName>
    </recommendedName>
</protein>
<feature type="transmembrane region" description="Helical" evidence="18">
    <location>
        <begin position="336"/>
        <end position="355"/>
    </location>
</feature>
<keyword evidence="10" id="KW-0995">Kinetochore</keyword>
<keyword evidence="17 18" id="KW-0968">Cytoplasmic vesicle</keyword>
<feature type="coiled-coil region" evidence="19">
    <location>
        <begin position="87"/>
        <end position="121"/>
    </location>
</feature>
<accession>A0A0K6GIE7</accession>
<name>A0A0K6GIE7_9AGAM</name>
<evidence type="ECO:0000256" key="17">
    <source>
        <dbReference type="ARBA" id="ARBA00023329"/>
    </source>
</evidence>
<evidence type="ECO:0000256" key="19">
    <source>
        <dbReference type="SAM" id="Coils"/>
    </source>
</evidence>
<feature type="transmembrane region" description="Helical" evidence="18">
    <location>
        <begin position="518"/>
        <end position="537"/>
    </location>
</feature>
<feature type="transmembrane region" description="Helical" evidence="18">
    <location>
        <begin position="425"/>
        <end position="443"/>
    </location>
</feature>
<evidence type="ECO:0000256" key="10">
    <source>
        <dbReference type="ARBA" id="ARBA00022838"/>
    </source>
</evidence>
<keyword evidence="18" id="KW-0256">Endoplasmic reticulum</keyword>
<evidence type="ECO:0000256" key="14">
    <source>
        <dbReference type="ARBA" id="ARBA00023242"/>
    </source>
</evidence>
<comment type="subunit">
    <text evidence="18">Homooligomer.</text>
</comment>
<evidence type="ECO:0000256" key="5">
    <source>
        <dbReference type="ARBA" id="ARBA00022454"/>
    </source>
</evidence>
<keyword evidence="7" id="KW-0132">Cell division</keyword>
<dbReference type="AlphaFoldDB" id="A0A0K6GIE7"/>
<dbReference type="GO" id="GO:0051301">
    <property type="term" value="P:cell division"/>
    <property type="evidence" value="ECO:0007669"/>
    <property type="project" value="UniProtKB-KW"/>
</dbReference>
<dbReference type="NCBIfam" id="TIGR00803">
    <property type="entry name" value="nst"/>
    <property type="match status" value="1"/>
</dbReference>
<feature type="transmembrane region" description="Helical" evidence="18">
    <location>
        <begin position="463"/>
        <end position="485"/>
    </location>
</feature>
<dbReference type="Proteomes" id="UP000044841">
    <property type="component" value="Unassembled WGS sequence"/>
</dbReference>
<keyword evidence="14" id="KW-0539">Nucleus</keyword>
<evidence type="ECO:0000256" key="3">
    <source>
        <dbReference type="ARBA" id="ARBA00004629"/>
    </source>
</evidence>
<keyword evidence="9" id="KW-0498">Mitosis</keyword>
<evidence type="ECO:0000256" key="18">
    <source>
        <dbReference type="RuleBase" id="RU367097"/>
    </source>
</evidence>
<feature type="transmembrane region" description="Helical" evidence="18">
    <location>
        <begin position="305"/>
        <end position="324"/>
    </location>
</feature>
<feature type="transmembrane region" description="Helical" evidence="18">
    <location>
        <begin position="249"/>
        <end position="270"/>
    </location>
</feature>
<keyword evidence="13 18" id="KW-0472">Membrane</keyword>
<evidence type="ECO:0000256" key="7">
    <source>
        <dbReference type="ARBA" id="ARBA00022618"/>
    </source>
</evidence>
<reference evidence="20 21" key="1">
    <citation type="submission" date="2015-07" db="EMBL/GenBank/DDBJ databases">
        <authorList>
            <person name="Noorani M."/>
        </authorList>
    </citation>
    <scope>NUCLEOTIDE SEQUENCE [LARGE SCALE GENOMIC DNA]</scope>
    <source>
        <strain evidence="20">BBA 69670</strain>
    </source>
</reference>
<dbReference type="EMBL" id="CYGV01001955">
    <property type="protein sequence ID" value="CUA78144.1"/>
    <property type="molecule type" value="Genomic_DNA"/>
</dbReference>
<keyword evidence="4 18" id="KW-0813">Transport</keyword>
<dbReference type="SUPFAM" id="SSF103481">
    <property type="entry name" value="Multidrug resistance efflux transporter EmrE"/>
    <property type="match status" value="1"/>
</dbReference>
<evidence type="ECO:0000256" key="13">
    <source>
        <dbReference type="ARBA" id="ARBA00023136"/>
    </source>
</evidence>
<evidence type="ECO:0000256" key="4">
    <source>
        <dbReference type="ARBA" id="ARBA00022448"/>
    </source>
</evidence>
<keyword evidence="16" id="KW-0137">Centromere</keyword>
<proteinExistence type="inferred from homology"/>
<evidence type="ECO:0000256" key="11">
    <source>
        <dbReference type="ARBA" id="ARBA00022989"/>
    </source>
</evidence>
<keyword evidence="6 18" id="KW-0762">Sugar transport</keyword>
<evidence type="ECO:0000256" key="9">
    <source>
        <dbReference type="ARBA" id="ARBA00022776"/>
    </source>
</evidence>
<dbReference type="Pfam" id="PF03980">
    <property type="entry name" value="Nnf1"/>
    <property type="match status" value="1"/>
</dbReference>
<keyword evidence="21" id="KW-1185">Reference proteome</keyword>
<evidence type="ECO:0000313" key="20">
    <source>
        <dbReference type="EMBL" id="CUA78144.1"/>
    </source>
</evidence>
<evidence type="ECO:0000256" key="15">
    <source>
        <dbReference type="ARBA" id="ARBA00023306"/>
    </source>
</evidence>
<dbReference type="InterPro" id="IPR007128">
    <property type="entry name" value="PMF1/Nnf1"/>
</dbReference>
<keyword evidence="11 18" id="KW-1133">Transmembrane helix</keyword>
<comment type="function">
    <text evidence="18">Involved in the import of GDP-mannose from the cytoplasm into the Golgi lumen.</text>
</comment>
<evidence type="ECO:0000256" key="16">
    <source>
        <dbReference type="ARBA" id="ARBA00023328"/>
    </source>
</evidence>
<keyword evidence="5" id="KW-0158">Chromosome</keyword>
<dbReference type="InterPro" id="IPR037185">
    <property type="entry name" value="EmrE-like"/>
</dbReference>
<dbReference type="GO" id="GO:0005789">
    <property type="term" value="C:endoplasmic reticulum membrane"/>
    <property type="evidence" value="ECO:0007669"/>
    <property type="project" value="UniProtKB-SubCell"/>
</dbReference>
<dbReference type="InterPro" id="IPR013657">
    <property type="entry name" value="SCL35B1-4/HUT1"/>
</dbReference>
<dbReference type="GO" id="GO:0030659">
    <property type="term" value="C:cytoplasmic vesicle membrane"/>
    <property type="evidence" value="ECO:0007669"/>
    <property type="project" value="UniProtKB-SubCell"/>
</dbReference>
<feature type="transmembrane region" description="Helical" evidence="18">
    <location>
        <begin position="392"/>
        <end position="409"/>
    </location>
</feature>
<feature type="transmembrane region" description="Helical" evidence="18">
    <location>
        <begin position="492"/>
        <end position="512"/>
    </location>
</feature>
<keyword evidence="8 18" id="KW-0812">Transmembrane</keyword>
<evidence type="ECO:0000313" key="21">
    <source>
        <dbReference type="Proteomes" id="UP000044841"/>
    </source>
</evidence>
<keyword evidence="19" id="KW-0175">Coiled coil</keyword>
<comment type="subcellular location">
    <subcellularLocation>
        <location evidence="3">Chromosome</location>
        <location evidence="3">Centromere</location>
        <location evidence="3">Kinetochore</location>
    </subcellularLocation>
    <subcellularLocation>
        <location evidence="2 18">Cytoplasmic vesicle membrane</location>
        <topology evidence="2 18">Multi-pass membrane protein</topology>
    </subcellularLocation>
    <subcellularLocation>
        <location evidence="18">Golgi apparatus membrane</location>
        <topology evidence="18">Multi-pass membrane protein</topology>
    </subcellularLocation>
    <subcellularLocation>
        <location evidence="18">Endoplasmic reticulum membrane</location>
        <topology evidence="18">Multi-pass membrane protein</topology>
    </subcellularLocation>
    <subcellularLocation>
        <location evidence="1">Nucleus</location>
    </subcellularLocation>
</comment>
<feature type="transmembrane region" description="Helical" evidence="18">
    <location>
        <begin position="282"/>
        <end position="299"/>
    </location>
</feature>
<dbReference type="PANTHER" id="PTHR11132">
    <property type="entry name" value="SOLUTE CARRIER FAMILY 35"/>
    <property type="match status" value="1"/>
</dbReference>
<evidence type="ECO:0000256" key="12">
    <source>
        <dbReference type="ARBA" id="ARBA00023034"/>
    </source>
</evidence>
<dbReference type="GO" id="GO:0000139">
    <property type="term" value="C:Golgi membrane"/>
    <property type="evidence" value="ECO:0007669"/>
    <property type="project" value="UniProtKB-SubCell"/>
</dbReference>
<gene>
    <name evidence="20" type="ORF">RSOLAG22IIIB_02762</name>
</gene>
<comment type="similarity">
    <text evidence="18">Belongs to the TPT transporter family. SLC35D subfamily.</text>
</comment>
<keyword evidence="12 18" id="KW-0333">Golgi apparatus</keyword>
<keyword evidence="15" id="KW-0131">Cell cycle</keyword>
<sequence>MCFPAWVSEEASVANDIRKQISKFMEQTLVKESSELLRLYDARAAIDALDEAIIEAKKRQAEGDNASHKDEWKPDIDPRTAVRARVMPILEKEQAELQKELDELEEQNRKYIARIQRNRAEYRAIDQEIKSRLSRIDQVYKILNTMDNEDLQQWMLAADEAVAFVLNLSFVNLVSMPSSPTHKSPADASGKHSSAQDDVVELRKDLANKSEADGWGVSAPPILCYCVASILMTVTNKFVLSGANFNMNFAFLAIQSITGVSCVVIAKKLGLINFRDFDKQDAKTWFPISFALVLVIYTGSKSLQYLSIPVYTIFKNLTIILIAYGEVLWFGGRVTALTLASFGLMVLSSVVAAWSDITTAFQNSFPDYAGSHPVFQVDPNQAHKSLANAGAGYLWMGFNCLTTATYVLTMRKRIKSTGFKDWDTMFYNNLLSIPVLAIFSILFEQWNQNNLDANFPPATRNVLLSLMAMSGAAAVFISYTTAWCVRVTSSTTYSMVGALNKLPVAASGMIFFGDPVNFSSVSAVTIGFVAGLVYAVAKNNQAKTEKKAGPASTESLPMHRRA</sequence>
<evidence type="ECO:0000256" key="2">
    <source>
        <dbReference type="ARBA" id="ARBA00004439"/>
    </source>
</evidence>
<evidence type="ECO:0000256" key="8">
    <source>
        <dbReference type="ARBA" id="ARBA00022692"/>
    </source>
</evidence>
<evidence type="ECO:0000256" key="6">
    <source>
        <dbReference type="ARBA" id="ARBA00022597"/>
    </source>
</evidence>
<dbReference type="GO" id="GO:0000444">
    <property type="term" value="C:MIS12/MIND type complex"/>
    <property type="evidence" value="ECO:0007669"/>
    <property type="project" value="InterPro"/>
</dbReference>
<dbReference type="GO" id="GO:0005634">
    <property type="term" value="C:nucleus"/>
    <property type="evidence" value="ECO:0007669"/>
    <property type="project" value="UniProtKB-SubCell"/>
</dbReference>
<dbReference type="InterPro" id="IPR050186">
    <property type="entry name" value="TPT_transporter"/>
</dbReference>
<dbReference type="GO" id="GO:0055085">
    <property type="term" value="P:transmembrane transport"/>
    <property type="evidence" value="ECO:0007669"/>
    <property type="project" value="InterPro"/>
</dbReference>
<dbReference type="Pfam" id="PF08449">
    <property type="entry name" value="UAA"/>
    <property type="match status" value="1"/>
</dbReference>